<dbReference type="EMBL" id="JBALHR010000005">
    <property type="protein sequence ID" value="MEH7828589.1"/>
    <property type="molecule type" value="Genomic_DNA"/>
</dbReference>
<evidence type="ECO:0000256" key="3">
    <source>
        <dbReference type="ARBA" id="ARBA00022970"/>
    </source>
</evidence>
<gene>
    <name evidence="5" type="ORF">V6590_10545</name>
</gene>
<keyword evidence="2" id="KW-0732">Signal</keyword>
<dbReference type="InterPro" id="IPR006311">
    <property type="entry name" value="TAT_signal"/>
</dbReference>
<organism evidence="5 6">
    <name type="scientific">Gemmobacter denitrificans</name>
    <dbReference type="NCBI Taxonomy" id="3123040"/>
    <lineage>
        <taxon>Bacteria</taxon>
        <taxon>Pseudomonadati</taxon>
        <taxon>Pseudomonadota</taxon>
        <taxon>Alphaproteobacteria</taxon>
        <taxon>Rhodobacterales</taxon>
        <taxon>Paracoccaceae</taxon>
        <taxon>Gemmobacter</taxon>
    </lineage>
</organism>
<dbReference type="SUPFAM" id="SSF53822">
    <property type="entry name" value="Periplasmic binding protein-like I"/>
    <property type="match status" value="1"/>
</dbReference>
<dbReference type="InterPro" id="IPR028081">
    <property type="entry name" value="Leu-bd"/>
</dbReference>
<keyword evidence="3" id="KW-0813">Transport</keyword>
<evidence type="ECO:0000313" key="5">
    <source>
        <dbReference type="EMBL" id="MEH7828589.1"/>
    </source>
</evidence>
<proteinExistence type="inferred from homology"/>
<name>A0ABU8BV69_9RHOB</name>
<dbReference type="PANTHER" id="PTHR30483:SF6">
    <property type="entry name" value="PERIPLASMIC BINDING PROTEIN OF ABC TRANSPORTER FOR NATURAL AMINO ACIDS"/>
    <property type="match status" value="1"/>
</dbReference>
<dbReference type="InterPro" id="IPR051010">
    <property type="entry name" value="BCAA_transport"/>
</dbReference>
<keyword evidence="6" id="KW-1185">Reference proteome</keyword>
<keyword evidence="3" id="KW-0029">Amino-acid transport</keyword>
<evidence type="ECO:0000256" key="2">
    <source>
        <dbReference type="ARBA" id="ARBA00022729"/>
    </source>
</evidence>
<evidence type="ECO:0000259" key="4">
    <source>
        <dbReference type="Pfam" id="PF13458"/>
    </source>
</evidence>
<reference evidence="5" key="1">
    <citation type="submission" date="2024-02" db="EMBL/GenBank/DDBJ databases">
        <title>Genome sequences of strain Gemmobacter sp. JM10B15.</title>
        <authorList>
            <person name="Zhang M."/>
        </authorList>
    </citation>
    <scope>NUCLEOTIDE SEQUENCE</scope>
    <source>
        <strain evidence="5">JM10B15</strain>
    </source>
</reference>
<accession>A0ABU8BV69</accession>
<dbReference type="RefSeq" id="WP_335422676.1">
    <property type="nucleotide sequence ID" value="NZ_JBALHR010000005.1"/>
</dbReference>
<comment type="similarity">
    <text evidence="1">Belongs to the leucine-binding protein family.</text>
</comment>
<feature type="domain" description="Leucine-binding protein" evidence="4">
    <location>
        <begin position="35"/>
        <end position="387"/>
    </location>
</feature>
<evidence type="ECO:0000256" key="1">
    <source>
        <dbReference type="ARBA" id="ARBA00010062"/>
    </source>
</evidence>
<dbReference type="CDD" id="cd06337">
    <property type="entry name" value="PBP1_ABC_ligand_binding-like"/>
    <property type="match status" value="1"/>
</dbReference>
<dbReference type="InterPro" id="IPR028082">
    <property type="entry name" value="Peripla_BP_I"/>
</dbReference>
<dbReference type="Proteomes" id="UP001431963">
    <property type="component" value="Unassembled WGS sequence"/>
</dbReference>
<dbReference type="Gene3D" id="3.40.50.2300">
    <property type="match status" value="2"/>
</dbReference>
<evidence type="ECO:0000313" key="6">
    <source>
        <dbReference type="Proteomes" id="UP001431963"/>
    </source>
</evidence>
<protein>
    <submittedName>
        <fullName evidence="5">ABC transporter substrate-binding protein</fullName>
    </submittedName>
</protein>
<comment type="caution">
    <text evidence="5">The sequence shown here is derived from an EMBL/GenBank/DDBJ whole genome shotgun (WGS) entry which is preliminary data.</text>
</comment>
<sequence>MTRLILPRRSFLAGSAAAAGLLAAPHVVRAENRVVRIGYITALSGPRAEFGASDPWMLEQVNTLLSNGLQIGGQQYQVEIMMRDNESNVNRSASVGNELIQREDVDLLLVQDLDASVATGEMSDIAGIPSISTMGPWQAWMFGRGSNPEQGFPYSFTFFWGADDAMATFTRIWDQVATNRIVGDFYFDNPAGQAFADPQLGLPAFMAQAGYSRVEGGMFQIDTSDFAAQVSRFRDGGAQIVTGFGFPPHWSTFWAQAGQAGFAPEAATFAAAFLFPSAIEALGDRGDGMSTEVWWTPKVPFTSSLTGQTAAELAAAYEAASGRQWVQTLGYSHALFETGIAALKASGAPKDRDLVRDAIAGLRLNTMVGPVSWADTPIRNVARTEIAGGQWRKTGGKHAYDLLITENTLAPSMTVEAQTVALPKL</sequence>
<dbReference type="PROSITE" id="PS51318">
    <property type="entry name" value="TAT"/>
    <property type="match status" value="1"/>
</dbReference>
<dbReference type="PANTHER" id="PTHR30483">
    <property type="entry name" value="LEUCINE-SPECIFIC-BINDING PROTEIN"/>
    <property type="match status" value="1"/>
</dbReference>
<dbReference type="Pfam" id="PF13458">
    <property type="entry name" value="Peripla_BP_6"/>
    <property type="match status" value="1"/>
</dbReference>